<evidence type="ECO:0000256" key="1">
    <source>
        <dbReference type="SAM" id="MobiDB-lite"/>
    </source>
</evidence>
<accession>A0AA36EMJ4</accession>
<feature type="compositionally biased region" description="Polar residues" evidence="1">
    <location>
        <begin position="7"/>
        <end position="53"/>
    </location>
</feature>
<evidence type="ECO:0000313" key="3">
    <source>
        <dbReference type="Proteomes" id="UP001177003"/>
    </source>
</evidence>
<organism evidence="2 3">
    <name type="scientific">Lactuca saligna</name>
    <name type="common">Willowleaf lettuce</name>
    <dbReference type="NCBI Taxonomy" id="75948"/>
    <lineage>
        <taxon>Eukaryota</taxon>
        <taxon>Viridiplantae</taxon>
        <taxon>Streptophyta</taxon>
        <taxon>Embryophyta</taxon>
        <taxon>Tracheophyta</taxon>
        <taxon>Spermatophyta</taxon>
        <taxon>Magnoliopsida</taxon>
        <taxon>eudicotyledons</taxon>
        <taxon>Gunneridae</taxon>
        <taxon>Pentapetalae</taxon>
        <taxon>asterids</taxon>
        <taxon>campanulids</taxon>
        <taxon>Asterales</taxon>
        <taxon>Asteraceae</taxon>
        <taxon>Cichorioideae</taxon>
        <taxon>Cichorieae</taxon>
        <taxon>Lactucinae</taxon>
        <taxon>Lactuca</taxon>
    </lineage>
</organism>
<dbReference type="EMBL" id="OX465085">
    <property type="protein sequence ID" value="CAI9301332.1"/>
    <property type="molecule type" value="Genomic_DNA"/>
</dbReference>
<protein>
    <submittedName>
        <fullName evidence="2">Uncharacterized protein</fullName>
    </submittedName>
</protein>
<name>A0AA36EMJ4_LACSI</name>
<gene>
    <name evidence="2" type="ORF">LSALG_LOCUS39890</name>
</gene>
<reference evidence="2" key="1">
    <citation type="submission" date="2023-04" db="EMBL/GenBank/DDBJ databases">
        <authorList>
            <person name="Vijverberg K."/>
            <person name="Xiong W."/>
            <person name="Schranz E."/>
        </authorList>
    </citation>
    <scope>NUCLEOTIDE SEQUENCE</scope>
</reference>
<proteinExistence type="predicted"/>
<evidence type="ECO:0000313" key="2">
    <source>
        <dbReference type="EMBL" id="CAI9301332.1"/>
    </source>
</evidence>
<feature type="region of interest" description="Disordered" evidence="1">
    <location>
        <begin position="1"/>
        <end position="55"/>
    </location>
</feature>
<dbReference type="Proteomes" id="UP001177003">
    <property type="component" value="Chromosome 9"/>
</dbReference>
<sequence length="132" mass="14696">MGRVPVNRQSGLQQKSPSAQLPLTEASPSSTSPHISFESSPATRSSTTPCSDQSNKKNRAVLCPLSLGNVYDPIKNKFNLEEEEWQMEIKSNKYVQTLRTAPLLFPDLCIQLFEEVVNVFSLTNVFKSSMDS</sequence>
<dbReference type="AlphaFoldDB" id="A0AA36EMJ4"/>
<keyword evidence="3" id="KW-1185">Reference proteome</keyword>